<feature type="domain" description="VWFA" evidence="6">
    <location>
        <begin position="332"/>
        <end position="511"/>
    </location>
</feature>
<dbReference type="Pfam" id="PF00092">
    <property type="entry name" value="VWA"/>
    <property type="match status" value="1"/>
</dbReference>
<dbReference type="OrthoDB" id="199913at2759"/>
<feature type="chain" id="PRO_5032647573" description="VWFA domain-containing protein" evidence="5">
    <location>
        <begin position="17"/>
        <end position="668"/>
    </location>
</feature>
<feature type="signal peptide" evidence="5">
    <location>
        <begin position="1"/>
        <end position="16"/>
    </location>
</feature>
<dbReference type="PANTHER" id="PTHR11610:SF173">
    <property type="entry name" value="LIPASE DOMAIN-CONTAINING PROTEIN-RELATED"/>
    <property type="match status" value="1"/>
</dbReference>
<evidence type="ECO:0000256" key="4">
    <source>
        <dbReference type="RuleBase" id="RU004262"/>
    </source>
</evidence>
<keyword evidence="8" id="KW-1185">Reference proteome</keyword>
<dbReference type="AlphaFoldDB" id="A0A813MQV0"/>
<dbReference type="Proteomes" id="UP000663879">
    <property type="component" value="Unassembled WGS sequence"/>
</dbReference>
<dbReference type="GO" id="GO:0016042">
    <property type="term" value="P:lipid catabolic process"/>
    <property type="evidence" value="ECO:0007669"/>
    <property type="project" value="TreeGrafter"/>
</dbReference>
<comment type="subcellular location">
    <subcellularLocation>
        <location evidence="1">Secreted</location>
    </subcellularLocation>
</comment>
<comment type="caution">
    <text evidence="7">The sequence shown here is derived from an EMBL/GenBank/DDBJ whole genome shotgun (WGS) entry which is preliminary data.</text>
</comment>
<keyword evidence="5" id="KW-0732">Signal</keyword>
<dbReference type="GO" id="GO:0017171">
    <property type="term" value="F:serine hydrolase activity"/>
    <property type="evidence" value="ECO:0007669"/>
    <property type="project" value="TreeGrafter"/>
</dbReference>
<dbReference type="SUPFAM" id="SSF53474">
    <property type="entry name" value="alpha/beta-Hydrolases"/>
    <property type="match status" value="1"/>
</dbReference>
<gene>
    <name evidence="7" type="ORF">OXX778_LOCUS2491</name>
</gene>
<keyword evidence="3" id="KW-0964">Secreted</keyword>
<protein>
    <recommendedName>
        <fullName evidence="6">VWFA domain-containing protein</fullName>
    </recommendedName>
</protein>
<dbReference type="InterPro" id="IPR000734">
    <property type="entry name" value="TAG_lipase"/>
</dbReference>
<evidence type="ECO:0000256" key="1">
    <source>
        <dbReference type="ARBA" id="ARBA00004613"/>
    </source>
</evidence>
<evidence type="ECO:0000259" key="6">
    <source>
        <dbReference type="PROSITE" id="PS50234"/>
    </source>
</evidence>
<dbReference type="EMBL" id="CAJNOC010000195">
    <property type="protein sequence ID" value="CAF0725527.1"/>
    <property type="molecule type" value="Genomic_DNA"/>
</dbReference>
<dbReference type="Pfam" id="PF00151">
    <property type="entry name" value="Lipase"/>
    <property type="match status" value="2"/>
</dbReference>
<dbReference type="GO" id="GO:0005615">
    <property type="term" value="C:extracellular space"/>
    <property type="evidence" value="ECO:0007669"/>
    <property type="project" value="TreeGrafter"/>
</dbReference>
<dbReference type="SMART" id="SM00327">
    <property type="entry name" value="VWA"/>
    <property type="match status" value="1"/>
</dbReference>
<dbReference type="Gene3D" id="3.40.50.410">
    <property type="entry name" value="von Willebrand factor, type A domain"/>
    <property type="match status" value="1"/>
</dbReference>
<organism evidence="7 8">
    <name type="scientific">Brachionus calyciflorus</name>
    <dbReference type="NCBI Taxonomy" id="104777"/>
    <lineage>
        <taxon>Eukaryota</taxon>
        <taxon>Metazoa</taxon>
        <taxon>Spiralia</taxon>
        <taxon>Gnathifera</taxon>
        <taxon>Rotifera</taxon>
        <taxon>Eurotatoria</taxon>
        <taxon>Monogononta</taxon>
        <taxon>Pseudotrocha</taxon>
        <taxon>Ploima</taxon>
        <taxon>Brachionidae</taxon>
        <taxon>Brachionus</taxon>
    </lineage>
</organism>
<evidence type="ECO:0000313" key="8">
    <source>
        <dbReference type="Proteomes" id="UP000663879"/>
    </source>
</evidence>
<evidence type="ECO:0000313" key="7">
    <source>
        <dbReference type="EMBL" id="CAF0725527.1"/>
    </source>
</evidence>
<proteinExistence type="inferred from homology"/>
<evidence type="ECO:0000256" key="3">
    <source>
        <dbReference type="ARBA" id="ARBA00022525"/>
    </source>
</evidence>
<dbReference type="Gene3D" id="3.40.50.1820">
    <property type="entry name" value="alpha/beta hydrolase"/>
    <property type="match status" value="1"/>
</dbReference>
<evidence type="ECO:0000256" key="5">
    <source>
        <dbReference type="SAM" id="SignalP"/>
    </source>
</evidence>
<dbReference type="PROSITE" id="PS50234">
    <property type="entry name" value="VWFA"/>
    <property type="match status" value="1"/>
</dbReference>
<name>A0A813MQV0_9BILA</name>
<dbReference type="PANTHER" id="PTHR11610">
    <property type="entry name" value="LIPASE"/>
    <property type="match status" value="1"/>
</dbReference>
<dbReference type="InterPro" id="IPR013818">
    <property type="entry name" value="Lipase"/>
</dbReference>
<dbReference type="InterPro" id="IPR002035">
    <property type="entry name" value="VWF_A"/>
</dbReference>
<dbReference type="SUPFAM" id="SSF53300">
    <property type="entry name" value="vWA-like"/>
    <property type="match status" value="1"/>
</dbReference>
<dbReference type="InterPro" id="IPR029058">
    <property type="entry name" value="AB_hydrolase_fold"/>
</dbReference>
<accession>A0A813MQV0</accession>
<dbReference type="GO" id="GO:0016298">
    <property type="term" value="F:lipase activity"/>
    <property type="evidence" value="ECO:0007669"/>
    <property type="project" value="InterPro"/>
</dbReference>
<comment type="similarity">
    <text evidence="2 4">Belongs to the AB hydrolase superfamily. Lipase family.</text>
</comment>
<dbReference type="InterPro" id="IPR036465">
    <property type="entry name" value="vWFA_dom_sf"/>
</dbReference>
<reference evidence="7" key="1">
    <citation type="submission" date="2021-02" db="EMBL/GenBank/DDBJ databases">
        <authorList>
            <person name="Nowell W R."/>
        </authorList>
    </citation>
    <scope>NUCLEOTIDE SEQUENCE</scope>
    <source>
        <strain evidence="7">Ploen Becks lab</strain>
    </source>
</reference>
<evidence type="ECO:0000256" key="2">
    <source>
        <dbReference type="ARBA" id="ARBA00010701"/>
    </source>
</evidence>
<sequence length="668" mass="76760">MFSILISLCLINGIFCDIEVSLFLYTKQTVSSDQDVFEIKNENVNSVVNTLKNRSFLCSTRKAEYSGYLQTKPGELLLHCIGHSLGAHFCGLFSKELNKTRNLKPRRITGMDPAGPCIKHWSTDKKLFKDDAYFVDIIHSSFVLGTSKPIGHVDFYPNGGELQTGCTDSDIYTLATFFDMNTGFCDDNPKLTFSDGIKLIYELFKLYKATTCNHERAHEIFRESINGNCEFNALKCENYYNFFNGKCDANQINQMGLYATKTDGSYYLKTGSLKSNPPLCLNKRCTYNGLTKGVCTFKTKDKSCVKIKDKECGSNNRYSCCRISNNKLSRKDLTLLIETSGNILTDNQFLKSKKFLSYLIEETDIELDSTRVAVMVYSSSTIETLSYLNEEKSKESLLNMLNLIEMTEKKDNSKFLLEDALKQCENIFTLEKGMRAPDKGFGKQIIILTTEMVFKNNQAVEMIKKFSEKGIEITNIVMGNFNIDEIKDLDSKTYFLQNLDQNSLPDFVLNIQQYLAKESALIPKNTDEITLDEDETKYFRYSLENINSKKIIIILENLIGNSELYISFTNRYPDLEFNDKNDDDYEYNIYNMNETKELKIRKSIIQQELDVIEKSTEIFIAVVGMDIENGFKIRIIEKTFNNNYSNINKSSPMFPFYVLLFFIIKRSF</sequence>